<dbReference type="Pfam" id="PF00800">
    <property type="entry name" value="PDT"/>
    <property type="match status" value="1"/>
</dbReference>
<dbReference type="EMBL" id="JBHMAF010000188">
    <property type="protein sequence ID" value="MFB9761174.1"/>
    <property type="molecule type" value="Genomic_DNA"/>
</dbReference>
<keyword evidence="4 9" id="KW-0028">Amino-acid biosynthesis</keyword>
<dbReference type="PROSITE" id="PS51671">
    <property type="entry name" value="ACT"/>
    <property type="match status" value="1"/>
</dbReference>
<dbReference type="Gene3D" id="3.40.190.10">
    <property type="entry name" value="Periplasmic binding protein-like II"/>
    <property type="match status" value="2"/>
</dbReference>
<evidence type="ECO:0000256" key="1">
    <source>
        <dbReference type="ARBA" id="ARBA00004741"/>
    </source>
</evidence>
<dbReference type="InterPro" id="IPR002912">
    <property type="entry name" value="ACT_dom"/>
</dbReference>
<comment type="caution">
    <text evidence="12">The sequence shown here is derived from an EMBL/GenBank/DDBJ whole genome shotgun (WGS) entry which is preliminary data.</text>
</comment>
<evidence type="ECO:0000259" key="10">
    <source>
        <dbReference type="PROSITE" id="PS51171"/>
    </source>
</evidence>
<dbReference type="PANTHER" id="PTHR21022">
    <property type="entry name" value="PREPHENATE DEHYDRATASE P PROTEIN"/>
    <property type="match status" value="1"/>
</dbReference>
<accession>A0ABV5WKL4</accession>
<evidence type="ECO:0000256" key="3">
    <source>
        <dbReference type="ARBA" id="ARBA00021872"/>
    </source>
</evidence>
<name>A0ABV5WKL4_9BACI</name>
<evidence type="ECO:0000313" key="13">
    <source>
        <dbReference type="Proteomes" id="UP001589609"/>
    </source>
</evidence>
<evidence type="ECO:0000256" key="5">
    <source>
        <dbReference type="ARBA" id="ARBA00023141"/>
    </source>
</evidence>
<keyword evidence="13" id="KW-1185">Reference proteome</keyword>
<proteinExistence type="predicted"/>
<protein>
    <recommendedName>
        <fullName evidence="3 9">Prephenate dehydratase</fullName>
        <shortName evidence="9">PDT</shortName>
        <ecNumber evidence="2 9">4.2.1.51</ecNumber>
    </recommendedName>
</protein>
<dbReference type="SUPFAM" id="SSF53850">
    <property type="entry name" value="Periplasmic binding protein-like II"/>
    <property type="match status" value="1"/>
</dbReference>
<dbReference type="Gene3D" id="3.30.70.260">
    <property type="match status" value="1"/>
</dbReference>
<keyword evidence="7 9" id="KW-0456">Lyase</keyword>
<keyword evidence="5 9" id="KW-0057">Aromatic amino acid biosynthesis</keyword>
<dbReference type="CDD" id="cd04905">
    <property type="entry name" value="ACT_CM-PDT"/>
    <property type="match status" value="1"/>
</dbReference>
<dbReference type="CDD" id="cd13633">
    <property type="entry name" value="PBP2_Sa-PDT_like"/>
    <property type="match status" value="1"/>
</dbReference>
<evidence type="ECO:0000256" key="4">
    <source>
        <dbReference type="ARBA" id="ARBA00022605"/>
    </source>
</evidence>
<dbReference type="PIRSF" id="PIRSF001500">
    <property type="entry name" value="Chor_mut_pdt_Ppr"/>
    <property type="match status" value="1"/>
</dbReference>
<dbReference type="InterPro" id="IPR008242">
    <property type="entry name" value="Chor_mutase/pphenate_deHydtase"/>
</dbReference>
<evidence type="ECO:0000259" key="11">
    <source>
        <dbReference type="PROSITE" id="PS51671"/>
    </source>
</evidence>
<dbReference type="PROSITE" id="PS51171">
    <property type="entry name" value="PREPHENATE_DEHYDR_3"/>
    <property type="match status" value="1"/>
</dbReference>
<reference evidence="12 13" key="1">
    <citation type="submission" date="2024-09" db="EMBL/GenBank/DDBJ databases">
        <authorList>
            <person name="Sun Q."/>
            <person name="Mori K."/>
        </authorList>
    </citation>
    <scope>NUCLEOTIDE SEQUENCE [LARGE SCALE GENOMIC DNA]</scope>
    <source>
        <strain evidence="12 13">JCM 11201</strain>
    </source>
</reference>
<dbReference type="RefSeq" id="WP_379951390.1">
    <property type="nucleotide sequence ID" value="NZ_JBHMAF010000188.1"/>
</dbReference>
<organism evidence="12 13">
    <name type="scientific">Ectobacillus funiculus</name>
    <dbReference type="NCBI Taxonomy" id="137993"/>
    <lineage>
        <taxon>Bacteria</taxon>
        <taxon>Bacillati</taxon>
        <taxon>Bacillota</taxon>
        <taxon>Bacilli</taxon>
        <taxon>Bacillales</taxon>
        <taxon>Bacillaceae</taxon>
        <taxon>Ectobacillus</taxon>
    </lineage>
</organism>
<dbReference type="GO" id="GO:0004664">
    <property type="term" value="F:prephenate dehydratase activity"/>
    <property type="evidence" value="ECO:0007669"/>
    <property type="project" value="UniProtKB-EC"/>
</dbReference>
<dbReference type="EC" id="4.2.1.51" evidence="2 9"/>
<dbReference type="InterPro" id="IPR001086">
    <property type="entry name" value="Preph_deHydtase"/>
</dbReference>
<keyword evidence="6 9" id="KW-0584">Phenylalanine biosynthesis</keyword>
<dbReference type="PANTHER" id="PTHR21022:SF19">
    <property type="entry name" value="PREPHENATE DEHYDRATASE-RELATED"/>
    <property type="match status" value="1"/>
</dbReference>
<evidence type="ECO:0000313" key="12">
    <source>
        <dbReference type="EMBL" id="MFB9761174.1"/>
    </source>
</evidence>
<feature type="domain" description="ACT" evidence="11">
    <location>
        <begin position="203"/>
        <end position="280"/>
    </location>
</feature>
<dbReference type="SUPFAM" id="SSF55021">
    <property type="entry name" value="ACT-like"/>
    <property type="match status" value="1"/>
</dbReference>
<evidence type="ECO:0000256" key="6">
    <source>
        <dbReference type="ARBA" id="ARBA00023222"/>
    </source>
</evidence>
<dbReference type="NCBIfam" id="NF008865">
    <property type="entry name" value="PRK11898.1"/>
    <property type="match status" value="1"/>
</dbReference>
<evidence type="ECO:0000256" key="9">
    <source>
        <dbReference type="RuleBase" id="RU361254"/>
    </source>
</evidence>
<dbReference type="PROSITE" id="PS00858">
    <property type="entry name" value="PREPHENATE_DEHYDR_2"/>
    <property type="match status" value="1"/>
</dbReference>
<gene>
    <name evidence="9 12" type="primary">pheA</name>
    <name evidence="12" type="ORF">ACFFMS_23265</name>
</gene>
<comment type="pathway">
    <text evidence="1 9">Amino-acid biosynthesis; L-phenylalanine biosynthesis; phenylpyruvate from prephenate: step 1/1.</text>
</comment>
<evidence type="ECO:0000256" key="7">
    <source>
        <dbReference type="ARBA" id="ARBA00023239"/>
    </source>
</evidence>
<evidence type="ECO:0000256" key="8">
    <source>
        <dbReference type="ARBA" id="ARBA00047848"/>
    </source>
</evidence>
<dbReference type="Proteomes" id="UP001589609">
    <property type="component" value="Unassembled WGS sequence"/>
</dbReference>
<dbReference type="InterPro" id="IPR045865">
    <property type="entry name" value="ACT-like_dom_sf"/>
</dbReference>
<sequence>MGYRIGYLGPEATFTNMAVTRFFPGEVSIPYVTIPDCIDAVAAGEIDYAVVPLENAIEGSVNITIDYLVHEQPVPIVGEITVPIQQHLLVHPSHADAWREAKMVYSHPHAIAQCHKFLSQHLKGTPVEDVTSTSAAARLVAQHPEENIAAIANEAAAEKYGLAIVQRSIHTHQNNHTKFIILHQTPERKFQKNEDYCGEKATLMVTLPSDYAGALYQVLAAFAWRKINLSKIESRPMKTGLGNYFFLIDVEGEHDSVLLSGAKAELEALGCSVSFLGSYPCYSFKQNESAKS</sequence>
<comment type="catalytic activity">
    <reaction evidence="8 9">
        <text>prephenate + H(+) = 3-phenylpyruvate + CO2 + H2O</text>
        <dbReference type="Rhea" id="RHEA:21648"/>
        <dbReference type="ChEBI" id="CHEBI:15377"/>
        <dbReference type="ChEBI" id="CHEBI:15378"/>
        <dbReference type="ChEBI" id="CHEBI:16526"/>
        <dbReference type="ChEBI" id="CHEBI:18005"/>
        <dbReference type="ChEBI" id="CHEBI:29934"/>
        <dbReference type="EC" id="4.2.1.51"/>
    </reaction>
</comment>
<feature type="domain" description="Prephenate dehydratase" evidence="10">
    <location>
        <begin position="4"/>
        <end position="184"/>
    </location>
</feature>
<dbReference type="InterPro" id="IPR018528">
    <property type="entry name" value="Preph_deHydtase_CS"/>
</dbReference>
<evidence type="ECO:0000256" key="2">
    <source>
        <dbReference type="ARBA" id="ARBA00013147"/>
    </source>
</evidence>